<dbReference type="InterPro" id="IPR039670">
    <property type="entry name" value="NPC2-like"/>
</dbReference>
<dbReference type="SMART" id="SM00737">
    <property type="entry name" value="ML"/>
    <property type="match status" value="1"/>
</dbReference>
<comment type="caution">
    <text evidence="2">The sequence shown here is derived from an EMBL/GenBank/DDBJ whole genome shotgun (WGS) entry which is preliminary data.</text>
</comment>
<organism evidence="2 3">
    <name type="scientific">Glycine soja</name>
    <name type="common">Wild soybean</name>
    <dbReference type="NCBI Taxonomy" id="3848"/>
    <lineage>
        <taxon>Eukaryota</taxon>
        <taxon>Viridiplantae</taxon>
        <taxon>Streptophyta</taxon>
        <taxon>Embryophyta</taxon>
        <taxon>Tracheophyta</taxon>
        <taxon>Spermatophyta</taxon>
        <taxon>Magnoliopsida</taxon>
        <taxon>eudicotyledons</taxon>
        <taxon>Gunneridae</taxon>
        <taxon>Pentapetalae</taxon>
        <taxon>rosids</taxon>
        <taxon>fabids</taxon>
        <taxon>Fabales</taxon>
        <taxon>Fabaceae</taxon>
        <taxon>Papilionoideae</taxon>
        <taxon>50 kb inversion clade</taxon>
        <taxon>NPAAA clade</taxon>
        <taxon>indigoferoid/millettioid clade</taxon>
        <taxon>Phaseoleae</taxon>
        <taxon>Glycine</taxon>
        <taxon>Glycine subgen. Soja</taxon>
    </lineage>
</organism>
<gene>
    <name evidence="2" type="ORF">D0Y65_005215</name>
</gene>
<dbReference type="EMBL" id="QZWG01000002">
    <property type="protein sequence ID" value="RZC26933.1"/>
    <property type="molecule type" value="Genomic_DNA"/>
</dbReference>
<dbReference type="PANTHER" id="PTHR11306">
    <property type="entry name" value="NIEMANN PICK TYPE C2 PROTEIN NPC2-RELATED"/>
    <property type="match status" value="1"/>
</dbReference>
<dbReference type="InterPro" id="IPR014756">
    <property type="entry name" value="Ig_E-set"/>
</dbReference>
<dbReference type="AlphaFoldDB" id="A0A445LUQ2"/>
<feature type="domain" description="MD-2-related lipid-recognition" evidence="1">
    <location>
        <begin position="49"/>
        <end position="166"/>
    </location>
</feature>
<sequence>MPKVAHSTSITMASNSASALYFLLCLSPITLLLSAFRAQAQSHAPAPTFKYCEKNADYAVKVSGVEILPDPVERGVPFTFKIPAYTPEPIQSGDLLYEISYAGIEAQPATFLHDLCEEAPCPVPAGNFVLVHTELLPPVTPPGTYNVKLNFKDHNDKLLTCIIFPFKIGSKSSVSAI</sequence>
<dbReference type="GO" id="GO:0015918">
    <property type="term" value="P:sterol transport"/>
    <property type="evidence" value="ECO:0007669"/>
    <property type="project" value="InterPro"/>
</dbReference>
<dbReference type="GO" id="GO:0032934">
    <property type="term" value="F:sterol binding"/>
    <property type="evidence" value="ECO:0007669"/>
    <property type="project" value="InterPro"/>
</dbReference>
<dbReference type="Gene3D" id="2.60.40.770">
    <property type="match status" value="1"/>
</dbReference>
<keyword evidence="3" id="KW-1185">Reference proteome</keyword>
<dbReference type="SUPFAM" id="SSF81296">
    <property type="entry name" value="E set domains"/>
    <property type="match status" value="1"/>
</dbReference>
<dbReference type="PANTHER" id="PTHR11306:SF44">
    <property type="entry name" value="MD-LIKE LIPID RECOGNITION DOMAIN PROTEIN_ML DOMAIN PROTEIN"/>
    <property type="match status" value="1"/>
</dbReference>
<evidence type="ECO:0000313" key="2">
    <source>
        <dbReference type="EMBL" id="RZC26933.1"/>
    </source>
</evidence>
<protein>
    <submittedName>
        <fullName evidence="2">Putative phosphatidylglycerol/phosphatidylinositol transfer protein isoform A</fullName>
    </submittedName>
</protein>
<evidence type="ECO:0000259" key="1">
    <source>
        <dbReference type="SMART" id="SM00737"/>
    </source>
</evidence>
<evidence type="ECO:0000313" key="3">
    <source>
        <dbReference type="Proteomes" id="UP000289340"/>
    </source>
</evidence>
<dbReference type="Proteomes" id="UP000289340">
    <property type="component" value="Chromosome 2"/>
</dbReference>
<proteinExistence type="predicted"/>
<accession>A0A445LUQ2</accession>
<dbReference type="InterPro" id="IPR003172">
    <property type="entry name" value="ML_dom"/>
</dbReference>
<dbReference type="Pfam" id="PF02221">
    <property type="entry name" value="E1_DerP2_DerF2"/>
    <property type="match status" value="1"/>
</dbReference>
<name>A0A445LUQ2_GLYSO</name>
<reference evidence="2 3" key="1">
    <citation type="submission" date="2018-09" db="EMBL/GenBank/DDBJ databases">
        <title>A high-quality reference genome of wild soybean provides a powerful tool to mine soybean genomes.</title>
        <authorList>
            <person name="Xie M."/>
            <person name="Chung C.Y.L."/>
            <person name="Li M.-W."/>
            <person name="Wong F.-L."/>
            <person name="Chan T.-F."/>
            <person name="Lam H.-M."/>
        </authorList>
    </citation>
    <scope>NUCLEOTIDE SEQUENCE [LARGE SCALE GENOMIC DNA]</scope>
    <source>
        <strain evidence="3">cv. W05</strain>
        <tissue evidence="2">Hypocotyl of etiolated seedlings</tissue>
    </source>
</reference>